<gene>
    <name evidence="2" type="ORF">D0433_02150</name>
</gene>
<dbReference type="NCBIfam" id="TIGR04514">
    <property type="entry name" value="GWxTD_dom"/>
    <property type="match status" value="1"/>
</dbReference>
<dbReference type="AlphaFoldDB" id="A0A395M2I1"/>
<feature type="non-terminal residue" evidence="2">
    <location>
        <position position="1"/>
    </location>
</feature>
<dbReference type="Pfam" id="PF20094">
    <property type="entry name" value="GWxTD_dom"/>
    <property type="match status" value="1"/>
</dbReference>
<reference evidence="2 3" key="1">
    <citation type="journal article" date="2011" name="ISME J.">
        <title>Community ecology of hot spring cyanobacterial mats: predominant populations and their functional potential.</title>
        <authorList>
            <person name="Klatt C.G."/>
            <person name="Wood J.M."/>
            <person name="Rusch D.B."/>
            <person name="Bateson M.M."/>
            <person name="Hamamura N."/>
            <person name="Heidelberg J.F."/>
            <person name="Grossman A.R."/>
            <person name="Bhaya D."/>
            <person name="Cohan F.M."/>
            <person name="Kuhl M."/>
            <person name="Bryant D.A."/>
            <person name="Ward D.M."/>
        </authorList>
    </citation>
    <scope>NUCLEOTIDE SEQUENCE [LARGE SCALE GENOMIC DNA]</scope>
    <source>
        <strain evidence="2">OS</strain>
    </source>
</reference>
<evidence type="ECO:0000259" key="1">
    <source>
        <dbReference type="Pfam" id="PF20094"/>
    </source>
</evidence>
<protein>
    <submittedName>
        <fullName evidence="2">GWxTD domain-containing protein</fullName>
    </submittedName>
</protein>
<name>A0A395M2I1_9BACT</name>
<dbReference type="Proteomes" id="UP000266389">
    <property type="component" value="Unassembled WGS sequence"/>
</dbReference>
<dbReference type="InterPro" id="IPR030959">
    <property type="entry name" value="GWxTD_dom"/>
</dbReference>
<organism evidence="2 3">
    <name type="scientific">Candidatus Thermochlorobacter aerophilus</name>
    <dbReference type="NCBI Taxonomy" id="1868324"/>
    <lineage>
        <taxon>Bacteria</taxon>
        <taxon>Pseudomonadati</taxon>
        <taxon>Chlorobiota</taxon>
        <taxon>Chlorobiia</taxon>
        <taxon>Chlorobiales</taxon>
        <taxon>Candidatus Thermochlorobacteriaceae</taxon>
        <taxon>Candidatus Thermochlorobacter</taxon>
    </lineage>
</organism>
<evidence type="ECO:0000313" key="2">
    <source>
        <dbReference type="EMBL" id="RFM25005.1"/>
    </source>
</evidence>
<dbReference type="EMBL" id="PHFL01000010">
    <property type="protein sequence ID" value="RFM25005.1"/>
    <property type="molecule type" value="Genomic_DNA"/>
</dbReference>
<sequence>PIKSIEVNEKGEKNYTLSAQRLDRSVRYLAVIDFQAERLANMRFKLKVIAQSGKETNEVVKEFENAWIDIPFALYDITLAIRLMEYILPAEALNEMQSGSAEEQRRKFLDYWKKRDPTPDTEYNELMAEYYRRVDYAFFNFYTPREFGWRTDRGKTYILYGEPSSITREFPVNRPTQEIWTYNEIKKRFIFADRTNTGNYERIAEEDLP</sequence>
<accession>A0A395M2I1</accession>
<feature type="domain" description="GWxTD" evidence="1">
    <location>
        <begin position="82"/>
        <end position="196"/>
    </location>
</feature>
<comment type="caution">
    <text evidence="2">The sequence shown here is derived from an EMBL/GenBank/DDBJ whole genome shotgun (WGS) entry which is preliminary data.</text>
</comment>
<proteinExistence type="predicted"/>
<evidence type="ECO:0000313" key="3">
    <source>
        <dbReference type="Proteomes" id="UP000266389"/>
    </source>
</evidence>